<dbReference type="InterPro" id="IPR017946">
    <property type="entry name" value="PLC-like_Pdiesterase_TIM-brl"/>
</dbReference>
<evidence type="ECO:0008006" key="3">
    <source>
        <dbReference type="Google" id="ProtNLM"/>
    </source>
</evidence>
<keyword evidence="2" id="KW-1185">Reference proteome</keyword>
<proteinExistence type="predicted"/>
<dbReference type="EMBL" id="JAFEMO010000012">
    <property type="protein sequence ID" value="KAH7554451.1"/>
    <property type="molecule type" value="Genomic_DNA"/>
</dbReference>
<dbReference type="SUPFAM" id="SSF51695">
    <property type="entry name" value="PLC-like phosphodiesterases"/>
    <property type="match status" value="1"/>
</dbReference>
<dbReference type="Pfam" id="PF26178">
    <property type="entry name" value="PI-PLC_cat"/>
    <property type="match status" value="1"/>
</dbReference>
<dbReference type="InterPro" id="IPR051057">
    <property type="entry name" value="PI-PLC_domain"/>
</dbReference>
<dbReference type="Proteomes" id="UP000827721">
    <property type="component" value="Unassembled WGS sequence"/>
</dbReference>
<name>A0ABQ8HD74_9ROSI</name>
<protein>
    <recommendedName>
        <fullName evidence="3">PI-PLC X domain-containing protein At5g67130-like</fullName>
    </recommendedName>
</protein>
<comment type="caution">
    <text evidence="1">The sequence shown here is derived from an EMBL/GenBank/DDBJ whole genome shotgun (WGS) entry which is preliminary data.</text>
</comment>
<gene>
    <name evidence="1" type="ORF">JRO89_XS12G0216900</name>
</gene>
<sequence length="408" mass="45012">MAITSMTSLYDMGSSSQNLLCIFIISVSVLFTVTAACSNGQCRLLDGCSTDGDCEAGLYCFSCPEGFSGSRCVRSTITDQFKLLNNSLPLNKYAFLTTHNAFAIDNEPSHTGVPRLTFTNQEDTVSQQLNNGVRALMLDTYDFQGDVWLCHSFAGKCHDYTAFEPAIDTMKEIEGFMSANPTEIVTLILEDYVSAPNGLTKVFTDAGLMKYWFPIQNMPKNGGDWPLVSDMVANNQRLLVFTSIKSKEETEGIAYQWNYMVENQYGNGGMHGGSCPNRGESSGLDDKSKSLVLVNYFESVPVKQTTCQHNSADLINMLHTCYGAAANRWANFVAVDYYKRSEGGGAFQAVDTLNGKLLCGCDDVHVCAKLRASQGFIYTAMAGHEVLDVLDQPQEPALHKNEYNRRKF</sequence>
<evidence type="ECO:0000313" key="1">
    <source>
        <dbReference type="EMBL" id="KAH7554451.1"/>
    </source>
</evidence>
<accession>A0ABQ8HD74</accession>
<dbReference type="CDD" id="cd08588">
    <property type="entry name" value="PI-PLCc_At5g67130_like"/>
    <property type="match status" value="1"/>
</dbReference>
<organism evidence="1 2">
    <name type="scientific">Xanthoceras sorbifolium</name>
    <dbReference type="NCBI Taxonomy" id="99658"/>
    <lineage>
        <taxon>Eukaryota</taxon>
        <taxon>Viridiplantae</taxon>
        <taxon>Streptophyta</taxon>
        <taxon>Embryophyta</taxon>
        <taxon>Tracheophyta</taxon>
        <taxon>Spermatophyta</taxon>
        <taxon>Magnoliopsida</taxon>
        <taxon>eudicotyledons</taxon>
        <taxon>Gunneridae</taxon>
        <taxon>Pentapetalae</taxon>
        <taxon>rosids</taxon>
        <taxon>malvids</taxon>
        <taxon>Sapindales</taxon>
        <taxon>Sapindaceae</taxon>
        <taxon>Xanthoceroideae</taxon>
        <taxon>Xanthoceras</taxon>
    </lineage>
</organism>
<dbReference type="PROSITE" id="PS50007">
    <property type="entry name" value="PIPLC_X_DOMAIN"/>
    <property type="match status" value="1"/>
</dbReference>
<reference evidence="1 2" key="1">
    <citation type="submission" date="2021-02" db="EMBL/GenBank/DDBJ databases">
        <title>Plant Genome Project.</title>
        <authorList>
            <person name="Zhang R.-G."/>
        </authorList>
    </citation>
    <scope>NUCLEOTIDE SEQUENCE [LARGE SCALE GENOMIC DNA]</scope>
    <source>
        <tissue evidence="1">Leaves</tissue>
    </source>
</reference>
<evidence type="ECO:0000313" key="2">
    <source>
        <dbReference type="Proteomes" id="UP000827721"/>
    </source>
</evidence>
<dbReference type="PANTHER" id="PTHR13593">
    <property type="match status" value="1"/>
</dbReference>
<dbReference type="Gene3D" id="3.20.20.190">
    <property type="entry name" value="Phosphatidylinositol (PI) phosphodiesterase"/>
    <property type="match status" value="1"/>
</dbReference>
<dbReference type="PANTHER" id="PTHR13593:SF51">
    <property type="entry name" value="F21F23.12 PROTEIN"/>
    <property type="match status" value="1"/>
</dbReference>